<evidence type="ECO:0008006" key="2">
    <source>
        <dbReference type="Google" id="ProtNLM"/>
    </source>
</evidence>
<reference evidence="1" key="1">
    <citation type="submission" date="2018-05" db="EMBL/GenBank/DDBJ databases">
        <authorList>
            <person name="Lanie J.A."/>
            <person name="Ng W.-L."/>
            <person name="Kazmierczak K.M."/>
            <person name="Andrzejewski T.M."/>
            <person name="Davidsen T.M."/>
            <person name="Wayne K.J."/>
            <person name="Tettelin H."/>
            <person name="Glass J.I."/>
            <person name="Rusch D."/>
            <person name="Podicherti R."/>
            <person name="Tsui H.-C.T."/>
            <person name="Winkler M.E."/>
        </authorList>
    </citation>
    <scope>NUCLEOTIDE SEQUENCE</scope>
</reference>
<name>A0A382EN94_9ZZZZ</name>
<dbReference type="AlphaFoldDB" id="A0A382EN94"/>
<dbReference type="Gene3D" id="3.40.120.10">
    <property type="entry name" value="Alpha-D-Glucose-1,6-Bisphosphate, subunit A, domain 3"/>
    <property type="match status" value="1"/>
</dbReference>
<gene>
    <name evidence="1" type="ORF">METZ01_LOCUS205044</name>
</gene>
<accession>A0A382EN94</accession>
<proteinExistence type="predicted"/>
<feature type="non-terminal residue" evidence="1">
    <location>
        <position position="57"/>
    </location>
</feature>
<sequence length="57" mass="6142">MFVKINATSILTTILMNISSSIFKAYDIRGIVESELTPEIVKLIGKAIGSESIAKGE</sequence>
<protein>
    <recommendedName>
        <fullName evidence="2">Alpha-D-phosphohexomutase alpha/beta/alpha domain-containing protein</fullName>
    </recommendedName>
</protein>
<evidence type="ECO:0000313" key="1">
    <source>
        <dbReference type="EMBL" id="SVB52190.1"/>
    </source>
</evidence>
<dbReference type="EMBL" id="UINC01045433">
    <property type="protein sequence ID" value="SVB52190.1"/>
    <property type="molecule type" value="Genomic_DNA"/>
</dbReference>
<organism evidence="1">
    <name type="scientific">marine metagenome</name>
    <dbReference type="NCBI Taxonomy" id="408172"/>
    <lineage>
        <taxon>unclassified sequences</taxon>
        <taxon>metagenomes</taxon>
        <taxon>ecological metagenomes</taxon>
    </lineage>
</organism>